<dbReference type="GO" id="GO:0003677">
    <property type="term" value="F:DNA binding"/>
    <property type="evidence" value="ECO:0007669"/>
    <property type="project" value="TreeGrafter"/>
</dbReference>
<dbReference type="PROSITE" id="PS00918">
    <property type="entry name" value="DNASE_I_2"/>
    <property type="match status" value="1"/>
</dbReference>
<dbReference type="RefSeq" id="XP_044567712.1">
    <property type="nucleotide sequence ID" value="XM_044701334.1"/>
</dbReference>
<dbReference type="EMBL" id="VFQX01000007">
    <property type="protein sequence ID" value="KAF0982999.1"/>
    <property type="molecule type" value="Genomic_DNA"/>
</dbReference>
<dbReference type="VEuPathDB" id="AmoebaDB:NfTy_016150"/>
<feature type="chain" id="PRO_5025523431" description="Endonuclease/exonuclease/phosphatase domain-containing protein" evidence="7">
    <location>
        <begin position="21"/>
        <end position="332"/>
    </location>
</feature>
<dbReference type="OrthoDB" id="10061407at2759"/>
<dbReference type="AlphaFoldDB" id="A0A6A5CCL0"/>
<dbReference type="GeneID" id="68118192"/>
<dbReference type="PRINTS" id="PR00130">
    <property type="entry name" value="DNASEI"/>
</dbReference>
<evidence type="ECO:0000256" key="3">
    <source>
        <dbReference type="ARBA" id="ARBA00022801"/>
    </source>
</evidence>
<dbReference type="PIRSF" id="PIRSF000988">
    <property type="entry name" value="DNase_I_euk"/>
    <property type="match status" value="1"/>
</dbReference>
<gene>
    <name evidence="9" type="ORF">FDP41_010977</name>
</gene>
<dbReference type="InterPro" id="IPR036691">
    <property type="entry name" value="Endo/exonu/phosph_ase_sf"/>
</dbReference>
<dbReference type="InterPro" id="IPR005135">
    <property type="entry name" value="Endo/exonuclease/phosphatase"/>
</dbReference>
<feature type="signal peptide" evidence="7">
    <location>
        <begin position="1"/>
        <end position="20"/>
    </location>
</feature>
<comment type="similarity">
    <text evidence="1">Belongs to the DNase I family.</text>
</comment>
<keyword evidence="2" id="KW-0540">Nuclease</keyword>
<dbReference type="Pfam" id="PF03372">
    <property type="entry name" value="Exo_endo_phos"/>
    <property type="match status" value="1"/>
</dbReference>
<feature type="domain" description="Endonuclease/exonuclease/phosphatase" evidence="8">
    <location>
        <begin position="52"/>
        <end position="302"/>
    </location>
</feature>
<accession>A0A6A5CCL0</accession>
<dbReference type="OMA" id="YHFVVSE"/>
<evidence type="ECO:0000313" key="10">
    <source>
        <dbReference type="Proteomes" id="UP000444721"/>
    </source>
</evidence>
<protein>
    <recommendedName>
        <fullName evidence="8">Endonuclease/exonuclease/phosphatase domain-containing protein</fullName>
    </recommendedName>
</protein>
<dbReference type="VEuPathDB" id="AmoebaDB:FDP41_010977"/>
<dbReference type="PANTHER" id="PTHR11371">
    <property type="entry name" value="DEOXYRIBONUCLEASE"/>
    <property type="match status" value="1"/>
</dbReference>
<evidence type="ECO:0000256" key="4">
    <source>
        <dbReference type="ARBA" id="ARBA00023157"/>
    </source>
</evidence>
<dbReference type="PANTHER" id="PTHR11371:SF31">
    <property type="entry name" value="EXTRACELLULAR NUCLEASE"/>
    <property type="match status" value="1"/>
</dbReference>
<organism evidence="9 10">
    <name type="scientific">Naegleria fowleri</name>
    <name type="common">Brain eating amoeba</name>
    <dbReference type="NCBI Taxonomy" id="5763"/>
    <lineage>
        <taxon>Eukaryota</taxon>
        <taxon>Discoba</taxon>
        <taxon>Heterolobosea</taxon>
        <taxon>Tetramitia</taxon>
        <taxon>Eutetramitia</taxon>
        <taxon>Vahlkampfiidae</taxon>
        <taxon>Naegleria</taxon>
    </lineage>
</organism>
<dbReference type="InterPro" id="IPR033125">
    <property type="entry name" value="DNASE_I_2"/>
</dbReference>
<reference evidence="9 10" key="1">
    <citation type="journal article" date="2019" name="Sci. Rep.">
        <title>Nanopore sequencing improves the draft genome of the human pathogenic amoeba Naegleria fowleri.</title>
        <authorList>
            <person name="Liechti N."/>
            <person name="Schurch N."/>
            <person name="Bruggmann R."/>
            <person name="Wittwer M."/>
        </authorList>
    </citation>
    <scope>NUCLEOTIDE SEQUENCE [LARGE SCALE GENOMIC DNA]</scope>
    <source>
        <strain evidence="9 10">ATCC 30894</strain>
    </source>
</reference>
<evidence type="ECO:0000256" key="1">
    <source>
        <dbReference type="ARBA" id="ARBA00007359"/>
    </source>
</evidence>
<keyword evidence="7" id="KW-0732">Signal</keyword>
<feature type="active site" evidence="5">
    <location>
        <position position="126"/>
    </location>
</feature>
<dbReference type="GO" id="GO:0005634">
    <property type="term" value="C:nucleus"/>
    <property type="evidence" value="ECO:0007669"/>
    <property type="project" value="TreeGrafter"/>
</dbReference>
<name>A0A6A5CCL0_NAEFO</name>
<evidence type="ECO:0000256" key="7">
    <source>
        <dbReference type="SAM" id="SignalP"/>
    </source>
</evidence>
<evidence type="ECO:0000256" key="2">
    <source>
        <dbReference type="ARBA" id="ARBA00022722"/>
    </source>
</evidence>
<evidence type="ECO:0000313" key="9">
    <source>
        <dbReference type="EMBL" id="KAF0982999.1"/>
    </source>
</evidence>
<feature type="disulfide bond" description="Essential for enzymatic activity" evidence="6">
    <location>
        <begin position="220"/>
        <end position="254"/>
    </location>
</feature>
<dbReference type="SUPFAM" id="SSF56219">
    <property type="entry name" value="DNase I-like"/>
    <property type="match status" value="1"/>
</dbReference>
<evidence type="ECO:0000259" key="8">
    <source>
        <dbReference type="Pfam" id="PF03372"/>
    </source>
</evidence>
<dbReference type="Gene3D" id="3.60.10.10">
    <property type="entry name" value="Endonuclease/exonuclease/phosphatase"/>
    <property type="match status" value="1"/>
</dbReference>
<dbReference type="GO" id="GO:0004530">
    <property type="term" value="F:deoxyribonuclease I activity"/>
    <property type="evidence" value="ECO:0007669"/>
    <property type="project" value="TreeGrafter"/>
</dbReference>
<dbReference type="VEuPathDB" id="AmoebaDB:NF0090680"/>
<keyword evidence="10" id="KW-1185">Reference proteome</keyword>
<keyword evidence="3" id="KW-0378">Hydrolase</keyword>
<evidence type="ECO:0000256" key="6">
    <source>
        <dbReference type="PIRSR" id="PIRSR000988-2"/>
    </source>
</evidence>
<dbReference type="InterPro" id="IPR016202">
    <property type="entry name" value="DNase_I"/>
</dbReference>
<sequence>MHKNIFTLVLILASLLLVCSFIVDNNNASLTQTSSYHYAFAPSNELSFCGFNIQILGKSKMEKQQVVQVLLKILSRYDIIFVQEIRDGSDDSFASLVKSLNQQVLPSGKRYDYKVSERLGKSASKEQYGFIYNPDKVKFVKTIQFEDADGWFERAPFTFVFEFITNDAKLKGKQFAIIGCHIRPSAVAKELNYLTQVYDSFKGQAFYPNTIITGDFNADCSYLSKSALKTLTLNDPNRFKWLIDEDSTVADSSCSYDRFVVPLAFANSKLSTQGFEIQNPKVFRYENELHVPQDLVKLVSDHYPIELKIQTSGKIGIATKTLSDLVEEDFSL</sequence>
<feature type="active site" evidence="5">
    <location>
        <position position="181"/>
    </location>
</feature>
<evidence type="ECO:0000256" key="5">
    <source>
        <dbReference type="PIRSR" id="PIRSR000988-1"/>
    </source>
</evidence>
<comment type="caution">
    <text evidence="9">The sequence shown here is derived from an EMBL/GenBank/DDBJ whole genome shotgun (WGS) entry which is preliminary data.</text>
</comment>
<proteinExistence type="inferred from homology"/>
<keyword evidence="4 6" id="KW-1015">Disulfide bond</keyword>
<dbReference type="SMART" id="SM00476">
    <property type="entry name" value="DNaseIc"/>
    <property type="match status" value="1"/>
</dbReference>
<dbReference type="GO" id="GO:0006308">
    <property type="term" value="P:DNA catabolic process"/>
    <property type="evidence" value="ECO:0007669"/>
    <property type="project" value="InterPro"/>
</dbReference>
<dbReference type="Proteomes" id="UP000444721">
    <property type="component" value="Unassembled WGS sequence"/>
</dbReference>